<dbReference type="CDD" id="cd04301">
    <property type="entry name" value="NAT_SF"/>
    <property type="match status" value="1"/>
</dbReference>
<dbReference type="EMBL" id="BSOG01000007">
    <property type="protein sequence ID" value="GLR15174.1"/>
    <property type="molecule type" value="Genomic_DNA"/>
</dbReference>
<dbReference type="PROSITE" id="PS51186">
    <property type="entry name" value="GNAT"/>
    <property type="match status" value="1"/>
</dbReference>
<comment type="caution">
    <text evidence="2">The sequence shown here is derived from an EMBL/GenBank/DDBJ whole genome shotgun (WGS) entry which is preliminary data.</text>
</comment>
<keyword evidence="3" id="KW-1185">Reference proteome</keyword>
<dbReference type="RefSeq" id="WP_284198245.1">
    <property type="nucleotide sequence ID" value="NZ_BSOG01000007.1"/>
</dbReference>
<dbReference type="Proteomes" id="UP001156706">
    <property type="component" value="Unassembled WGS sequence"/>
</dbReference>
<dbReference type="Gene3D" id="3.40.630.30">
    <property type="match status" value="1"/>
</dbReference>
<dbReference type="InterPro" id="IPR016181">
    <property type="entry name" value="Acyl_CoA_acyltransferase"/>
</dbReference>
<evidence type="ECO:0000259" key="1">
    <source>
        <dbReference type="PROSITE" id="PS51186"/>
    </source>
</evidence>
<evidence type="ECO:0000313" key="3">
    <source>
        <dbReference type="Proteomes" id="UP001156706"/>
    </source>
</evidence>
<name>A0ABQ5YKP3_9NEIS</name>
<sequence>MAESAFVLSRLATADSACLAALTAVFLASRRQAMPWLPELHGEAETQAYLAGLPAEQHVWLAHDAAGCLAGFVSFDAQWVHHLYLAPVAQGQGLGAQLLGQALADGQPRQLWCFAANLRARRFYQGQGFVQIDATDGAGNEERTPDVLLQHPGRI</sequence>
<feature type="domain" description="N-acetyltransferase" evidence="1">
    <location>
        <begin position="20"/>
        <end position="154"/>
    </location>
</feature>
<gene>
    <name evidence="2" type="ORF">GCM10007907_39640</name>
</gene>
<dbReference type="InterPro" id="IPR000182">
    <property type="entry name" value="GNAT_dom"/>
</dbReference>
<proteinExistence type="predicted"/>
<reference evidence="3" key="1">
    <citation type="journal article" date="2019" name="Int. J. Syst. Evol. Microbiol.">
        <title>The Global Catalogue of Microorganisms (GCM) 10K type strain sequencing project: providing services to taxonomists for standard genome sequencing and annotation.</title>
        <authorList>
            <consortium name="The Broad Institute Genomics Platform"/>
            <consortium name="The Broad Institute Genome Sequencing Center for Infectious Disease"/>
            <person name="Wu L."/>
            <person name="Ma J."/>
        </authorList>
    </citation>
    <scope>NUCLEOTIDE SEQUENCE [LARGE SCALE GENOMIC DNA]</scope>
    <source>
        <strain evidence="3">NBRC 110044</strain>
    </source>
</reference>
<accession>A0ABQ5YKP3</accession>
<dbReference type="SUPFAM" id="SSF55729">
    <property type="entry name" value="Acyl-CoA N-acyltransferases (Nat)"/>
    <property type="match status" value="1"/>
</dbReference>
<organism evidence="2 3">
    <name type="scientific">Chitinimonas prasina</name>
    <dbReference type="NCBI Taxonomy" id="1434937"/>
    <lineage>
        <taxon>Bacteria</taxon>
        <taxon>Pseudomonadati</taxon>
        <taxon>Pseudomonadota</taxon>
        <taxon>Betaproteobacteria</taxon>
        <taxon>Neisseriales</taxon>
        <taxon>Chitinibacteraceae</taxon>
        <taxon>Chitinimonas</taxon>
    </lineage>
</organism>
<evidence type="ECO:0000313" key="2">
    <source>
        <dbReference type="EMBL" id="GLR15174.1"/>
    </source>
</evidence>
<dbReference type="Pfam" id="PF00583">
    <property type="entry name" value="Acetyltransf_1"/>
    <property type="match status" value="1"/>
</dbReference>
<protein>
    <recommendedName>
        <fullName evidence="1">N-acetyltransferase domain-containing protein</fullName>
    </recommendedName>
</protein>